<accession>A0A0K9PKU4</accession>
<dbReference type="GO" id="GO:0005524">
    <property type="term" value="F:ATP binding"/>
    <property type="evidence" value="ECO:0007669"/>
    <property type="project" value="UniProtKB-UniRule"/>
</dbReference>
<feature type="region of interest" description="Disordered" evidence="9">
    <location>
        <begin position="1068"/>
        <end position="1093"/>
    </location>
</feature>
<dbReference type="InterPro" id="IPR044986">
    <property type="entry name" value="KIF15/KIN-12"/>
</dbReference>
<proteinExistence type="inferred from homology"/>
<sequence>MRSVFPKLYSGDPRKKMSNHRQQRSVLATLDQVNTPSSVDPNVMGMVEAVVSKKNEKSVLSMANVGNLTSCDEKRSDSRVKVAVRIRPVNSTDEEGAKFIWKDSPDSLQAGGIHYNFSSVFGSGSTQDEVFQLIGAPIVKDSMEGFNASLISYGETGSGKTYTMWGPLSAMLEDNSSSGCQGLAPRIFHMLFSKIENIKESSGETNVNFQCRCSFLEIYNEQISDLLDPIQRNLQIKDDSKHGFYVENLSEEYVTNTDDVTQILVKGLSNRRVGATSVNAKSSRSHVILTCIIESWCKSTTSNAFNNSKTSKINFVDIAGSETNVPDGASGRYKKEGKHIKKSLSKLGKVVSTLAEMRQSVTERKNLHADSCLTNILRDSFGGNAKATIICAVSPGYKFKSGTLSTLRFGKKAMCIENAAEMNEITEDVVNDLTDQIRELKEELIKEKTSGQRPVGSLGGYFKKHNVRGSLNLLRASLNRSMIIPDFESNFKDEIDNADTANVEDFCNTLDNLQSSVSESKDDSTKSEVYESFDTIYSDVSSHNSKEDPSSETIEEVLKDDASCNLSVLIQPSPESLVFDEPTLSTSPTISSNLKKSFVVSKLDVPTNSVQLSLNKCDLVRSSLQSKSMTPTDSLAASLHRGLQIIDYHQRNSVSKNSSVGFSFDYPKTFNKIDGTPFYCASCKQINNDSIEKSSADLSRKQEKLVDVEKKADEAIRRASKLEVLCSEKEDTIKQLIIQVEQYKQEIEQMSSVEIKKDISPKEDEDEQNNETLATGDVSDEKDLVSEVEHNKSFDITQKNALLAEIEDLKSQLSQSYSASSSIEEKHNSLLQSSIFGTNNSSENLVEDFEKERSRWLESESRWISLTEELRMELQLQKAVAEKKDFEIISEKKCCGELDDALQRSILTHVRMVEHFSELQENYTSLHNEYRRVMAGIAQVRMAAEKAGKKKCASRAFAQALNTELSTSRAEKEKERMFLREQNKLLKNQVRDTAEAVHAAGELLVKLREAEQNAAIAEEKYIRSKQETEKYKKHMEKLKRKHNLEMVTMKHYMDESRLPECALVQPQFNNSRPEEEIEEAAEEERQVPLNYDTQSWRSAFEPSYR</sequence>
<dbReference type="Proteomes" id="UP000036987">
    <property type="component" value="Unassembled WGS sequence"/>
</dbReference>
<evidence type="ECO:0000256" key="1">
    <source>
        <dbReference type="ARBA" id="ARBA00022701"/>
    </source>
</evidence>
<dbReference type="Gene3D" id="3.40.850.10">
    <property type="entry name" value="Kinesin motor domain"/>
    <property type="match status" value="1"/>
</dbReference>
<dbReference type="GO" id="GO:0003777">
    <property type="term" value="F:microtubule motor activity"/>
    <property type="evidence" value="ECO:0000318"/>
    <property type="project" value="GO_Central"/>
</dbReference>
<keyword evidence="4 8" id="KW-0175">Coiled coil</keyword>
<evidence type="ECO:0000256" key="9">
    <source>
        <dbReference type="SAM" id="MobiDB-lite"/>
    </source>
</evidence>
<dbReference type="STRING" id="29655.A0A0K9PKU4"/>
<dbReference type="PRINTS" id="PR00380">
    <property type="entry name" value="KINESINHEAVY"/>
</dbReference>
<dbReference type="PANTHER" id="PTHR37739:SF16">
    <property type="entry name" value="KINESIN-LIKE PROTEIN"/>
    <property type="match status" value="1"/>
</dbReference>
<keyword evidence="5 7" id="KW-0505">Motor protein</keyword>
<feature type="region of interest" description="Disordered" evidence="9">
    <location>
        <begin position="1"/>
        <end position="22"/>
    </location>
</feature>
<feature type="domain" description="Kinesin motor" evidence="10">
    <location>
        <begin position="79"/>
        <end position="416"/>
    </location>
</feature>
<evidence type="ECO:0000313" key="11">
    <source>
        <dbReference type="EMBL" id="KMZ69658.1"/>
    </source>
</evidence>
<evidence type="ECO:0000256" key="6">
    <source>
        <dbReference type="ARBA" id="ARBA00034488"/>
    </source>
</evidence>
<dbReference type="PROSITE" id="PS50067">
    <property type="entry name" value="KINESIN_MOTOR_2"/>
    <property type="match status" value="1"/>
</dbReference>
<dbReference type="OMA" id="IVESWCK"/>
<keyword evidence="12" id="KW-1185">Reference proteome</keyword>
<dbReference type="GO" id="GO:0016887">
    <property type="term" value="F:ATP hydrolysis activity"/>
    <property type="evidence" value="ECO:0000318"/>
    <property type="project" value="GO_Central"/>
</dbReference>
<evidence type="ECO:0000256" key="4">
    <source>
        <dbReference type="ARBA" id="ARBA00023054"/>
    </source>
</evidence>
<dbReference type="GO" id="GO:0005871">
    <property type="term" value="C:kinesin complex"/>
    <property type="evidence" value="ECO:0000318"/>
    <property type="project" value="GO_Central"/>
</dbReference>
<dbReference type="OrthoDB" id="1907171at2759"/>
<gene>
    <name evidence="11" type="ORF">ZOSMA_20G01370</name>
</gene>
<keyword evidence="1" id="KW-0493">Microtubule</keyword>
<dbReference type="InterPro" id="IPR036961">
    <property type="entry name" value="Kinesin_motor_dom_sf"/>
</dbReference>
<feature type="region of interest" description="Disordered" evidence="9">
    <location>
        <begin position="754"/>
        <end position="782"/>
    </location>
</feature>
<evidence type="ECO:0000256" key="5">
    <source>
        <dbReference type="ARBA" id="ARBA00023175"/>
    </source>
</evidence>
<feature type="coiled-coil region" evidence="8">
    <location>
        <begin position="691"/>
        <end position="753"/>
    </location>
</feature>
<dbReference type="SMART" id="SM00129">
    <property type="entry name" value="KISc"/>
    <property type="match status" value="1"/>
</dbReference>
<keyword evidence="2 7" id="KW-0547">Nucleotide-binding</keyword>
<comment type="caution">
    <text evidence="11">The sequence shown here is derived from an EMBL/GenBank/DDBJ whole genome shotgun (WGS) entry which is preliminary data.</text>
</comment>
<dbReference type="GO" id="GO:0005874">
    <property type="term" value="C:microtubule"/>
    <property type="evidence" value="ECO:0000318"/>
    <property type="project" value="GO_Central"/>
</dbReference>
<comment type="similarity">
    <text evidence="6">Belongs to the TRAFAC class myosin-kinesin ATPase superfamily. Kinesin family. KIN-12 subfamily.</text>
</comment>
<dbReference type="Pfam" id="PF00225">
    <property type="entry name" value="Kinesin"/>
    <property type="match status" value="1"/>
</dbReference>
<dbReference type="AlphaFoldDB" id="A0A0K9PKU4"/>
<protein>
    <recommendedName>
        <fullName evidence="10">Kinesin motor domain-containing protein</fullName>
    </recommendedName>
</protein>
<dbReference type="EMBL" id="LFYR01000757">
    <property type="protein sequence ID" value="KMZ69658.1"/>
    <property type="molecule type" value="Genomic_DNA"/>
</dbReference>
<evidence type="ECO:0000259" key="10">
    <source>
        <dbReference type="PROSITE" id="PS50067"/>
    </source>
</evidence>
<evidence type="ECO:0000313" key="12">
    <source>
        <dbReference type="Proteomes" id="UP000036987"/>
    </source>
</evidence>
<feature type="coiled-coil region" evidence="8">
    <location>
        <begin position="416"/>
        <end position="450"/>
    </location>
</feature>
<evidence type="ECO:0000256" key="8">
    <source>
        <dbReference type="SAM" id="Coils"/>
    </source>
</evidence>
<dbReference type="InterPro" id="IPR027417">
    <property type="entry name" value="P-loop_NTPase"/>
</dbReference>
<dbReference type="GO" id="GO:0005737">
    <property type="term" value="C:cytoplasm"/>
    <property type="evidence" value="ECO:0000318"/>
    <property type="project" value="GO_Central"/>
</dbReference>
<dbReference type="SUPFAM" id="SSF52540">
    <property type="entry name" value="P-loop containing nucleoside triphosphate hydrolases"/>
    <property type="match status" value="1"/>
</dbReference>
<feature type="binding site" evidence="7">
    <location>
        <begin position="154"/>
        <end position="161"/>
    </location>
    <ligand>
        <name>ATP</name>
        <dbReference type="ChEBI" id="CHEBI:30616"/>
    </ligand>
</feature>
<dbReference type="PANTHER" id="PTHR37739">
    <property type="entry name" value="KINESIN-LIKE PROTEIN KIN-12D"/>
    <property type="match status" value="1"/>
</dbReference>
<organism evidence="11 12">
    <name type="scientific">Zostera marina</name>
    <name type="common">Eelgrass</name>
    <dbReference type="NCBI Taxonomy" id="29655"/>
    <lineage>
        <taxon>Eukaryota</taxon>
        <taxon>Viridiplantae</taxon>
        <taxon>Streptophyta</taxon>
        <taxon>Embryophyta</taxon>
        <taxon>Tracheophyta</taxon>
        <taxon>Spermatophyta</taxon>
        <taxon>Magnoliopsida</taxon>
        <taxon>Liliopsida</taxon>
        <taxon>Zosteraceae</taxon>
        <taxon>Zostera</taxon>
    </lineage>
</organism>
<name>A0A0K9PKU4_ZOSMR</name>
<evidence type="ECO:0000256" key="3">
    <source>
        <dbReference type="ARBA" id="ARBA00022840"/>
    </source>
</evidence>
<keyword evidence="3 7" id="KW-0067">ATP-binding</keyword>
<feature type="coiled-coil region" evidence="8">
    <location>
        <begin position="969"/>
        <end position="1041"/>
    </location>
</feature>
<dbReference type="GO" id="GO:0008017">
    <property type="term" value="F:microtubule binding"/>
    <property type="evidence" value="ECO:0000318"/>
    <property type="project" value="GO_Central"/>
</dbReference>
<reference evidence="12" key="1">
    <citation type="journal article" date="2016" name="Nature">
        <title>The genome of the seagrass Zostera marina reveals angiosperm adaptation to the sea.</title>
        <authorList>
            <person name="Olsen J.L."/>
            <person name="Rouze P."/>
            <person name="Verhelst B."/>
            <person name="Lin Y.-C."/>
            <person name="Bayer T."/>
            <person name="Collen J."/>
            <person name="Dattolo E."/>
            <person name="De Paoli E."/>
            <person name="Dittami S."/>
            <person name="Maumus F."/>
            <person name="Michel G."/>
            <person name="Kersting A."/>
            <person name="Lauritano C."/>
            <person name="Lohaus R."/>
            <person name="Toepel M."/>
            <person name="Tonon T."/>
            <person name="Vanneste K."/>
            <person name="Amirebrahimi M."/>
            <person name="Brakel J."/>
            <person name="Bostroem C."/>
            <person name="Chovatia M."/>
            <person name="Grimwood J."/>
            <person name="Jenkins J.W."/>
            <person name="Jueterbock A."/>
            <person name="Mraz A."/>
            <person name="Stam W.T."/>
            <person name="Tice H."/>
            <person name="Bornberg-Bauer E."/>
            <person name="Green P.J."/>
            <person name="Pearson G.A."/>
            <person name="Procaccini G."/>
            <person name="Duarte C.M."/>
            <person name="Schmutz J."/>
            <person name="Reusch T.B.H."/>
            <person name="Van de Peer Y."/>
        </authorList>
    </citation>
    <scope>NUCLEOTIDE SEQUENCE [LARGE SCALE GENOMIC DNA]</scope>
    <source>
        <strain evidence="12">cv. Finnish</strain>
    </source>
</reference>
<evidence type="ECO:0000256" key="2">
    <source>
        <dbReference type="ARBA" id="ARBA00022741"/>
    </source>
</evidence>
<dbReference type="GO" id="GO:0007018">
    <property type="term" value="P:microtubule-based movement"/>
    <property type="evidence" value="ECO:0000318"/>
    <property type="project" value="GO_Central"/>
</dbReference>
<dbReference type="InterPro" id="IPR001752">
    <property type="entry name" value="Kinesin_motor_dom"/>
</dbReference>
<evidence type="ECO:0000256" key="7">
    <source>
        <dbReference type="PROSITE-ProRule" id="PRU00283"/>
    </source>
</evidence>